<dbReference type="EMBL" id="JABFTP020000186">
    <property type="protein sequence ID" value="KAL3290474.1"/>
    <property type="molecule type" value="Genomic_DNA"/>
</dbReference>
<accession>A0ABD2PHP3</accession>
<organism evidence="1 2">
    <name type="scientific">Cryptolaemus montrouzieri</name>
    <dbReference type="NCBI Taxonomy" id="559131"/>
    <lineage>
        <taxon>Eukaryota</taxon>
        <taxon>Metazoa</taxon>
        <taxon>Ecdysozoa</taxon>
        <taxon>Arthropoda</taxon>
        <taxon>Hexapoda</taxon>
        <taxon>Insecta</taxon>
        <taxon>Pterygota</taxon>
        <taxon>Neoptera</taxon>
        <taxon>Endopterygota</taxon>
        <taxon>Coleoptera</taxon>
        <taxon>Polyphaga</taxon>
        <taxon>Cucujiformia</taxon>
        <taxon>Coccinelloidea</taxon>
        <taxon>Coccinellidae</taxon>
        <taxon>Scymninae</taxon>
        <taxon>Scymnini</taxon>
        <taxon>Cryptolaemus</taxon>
    </lineage>
</organism>
<reference evidence="1 2" key="1">
    <citation type="journal article" date="2021" name="BMC Biol.">
        <title>Horizontally acquired antibacterial genes associated with adaptive radiation of ladybird beetles.</title>
        <authorList>
            <person name="Li H.S."/>
            <person name="Tang X.F."/>
            <person name="Huang Y.H."/>
            <person name="Xu Z.Y."/>
            <person name="Chen M.L."/>
            <person name="Du X.Y."/>
            <person name="Qiu B.Y."/>
            <person name="Chen P.T."/>
            <person name="Zhang W."/>
            <person name="Slipinski A."/>
            <person name="Escalona H.E."/>
            <person name="Waterhouse R.M."/>
            <person name="Zwick A."/>
            <person name="Pang H."/>
        </authorList>
    </citation>
    <scope>NUCLEOTIDE SEQUENCE [LARGE SCALE GENOMIC DNA]</scope>
    <source>
        <strain evidence="1">SYSU2018</strain>
    </source>
</reference>
<comment type="caution">
    <text evidence="1">The sequence shown here is derived from an EMBL/GenBank/DDBJ whole genome shotgun (WGS) entry which is preliminary data.</text>
</comment>
<dbReference type="Proteomes" id="UP001516400">
    <property type="component" value="Unassembled WGS sequence"/>
</dbReference>
<proteinExistence type="predicted"/>
<protein>
    <submittedName>
        <fullName evidence="1">Uncharacterized protein</fullName>
    </submittedName>
</protein>
<dbReference type="AlphaFoldDB" id="A0ABD2PHP3"/>
<name>A0ABD2PHP3_9CUCU</name>
<keyword evidence="2" id="KW-1185">Reference proteome</keyword>
<evidence type="ECO:0000313" key="2">
    <source>
        <dbReference type="Proteomes" id="UP001516400"/>
    </source>
</evidence>
<gene>
    <name evidence="1" type="ORF">HHI36_023815</name>
</gene>
<sequence>MKREIQNSLGAKYNTDETKLKKPPVIIANLSLGKTEEDLTLALKNQNDDIQNGGDAIVRILKKDKSGKSNYAVVECNGLFLRLAQLKKVNIK</sequence>
<evidence type="ECO:0000313" key="1">
    <source>
        <dbReference type="EMBL" id="KAL3290474.1"/>
    </source>
</evidence>